<sequence>MGSYYVRETFFRPDQEAARESSSIPAGLCNRLQRLLRAADAACVFLPIRPMQYLAVVERDEIVFVDAQGGYAHQDGEGGRLIRLAWQPAVGRDSISAPVPCEMVYYFRGLREVQLRLLAEIGPALDRMLECQRDQGIQAWEGRVLPFRQPPGLR</sequence>
<dbReference type="RefSeq" id="WP_164653593.1">
    <property type="nucleotide sequence ID" value="NZ_JAAIJR010000029.1"/>
</dbReference>
<accession>A0A6P1DR37</accession>
<protein>
    <submittedName>
        <fullName evidence="1">Uncharacterized protein</fullName>
    </submittedName>
</protein>
<dbReference type="AlphaFoldDB" id="A0A6P1DR37"/>
<gene>
    <name evidence="1" type="ORF">G3480_09280</name>
</gene>
<evidence type="ECO:0000313" key="2">
    <source>
        <dbReference type="Proteomes" id="UP000471640"/>
    </source>
</evidence>
<reference evidence="1 2" key="2">
    <citation type="submission" date="2020-02" db="EMBL/GenBank/DDBJ databases">
        <title>Genome sequences of Thiorhodococcus mannitoliphagus and Thiorhodococcus minor, purple sulfur photosynthetic bacteria in the gammaproteobacterial family, Chromatiaceae.</title>
        <authorList>
            <person name="Aviles F.A."/>
            <person name="Meyer T.E."/>
            <person name="Kyndt J.A."/>
        </authorList>
    </citation>
    <scope>NUCLEOTIDE SEQUENCE [LARGE SCALE GENOMIC DNA]</scope>
    <source>
        <strain evidence="1 2">DSM 18266</strain>
    </source>
</reference>
<reference evidence="2" key="1">
    <citation type="journal article" date="2020" name="Microbiol. Resour. Announc.">
        <title>Draft Genome Sequences of Thiorhodococcus mannitoliphagus and Thiorhodococcus minor, Purple Sulfur Photosynthetic Bacteria in the Gammaproteobacterial Family Chromatiaceae.</title>
        <authorList>
            <person name="Aviles F.A."/>
            <person name="Meyer T.E."/>
            <person name="Kyndt J.A."/>
        </authorList>
    </citation>
    <scope>NUCLEOTIDE SEQUENCE [LARGE SCALE GENOMIC DNA]</scope>
    <source>
        <strain evidence="2">DSM 18266</strain>
    </source>
</reference>
<comment type="caution">
    <text evidence="1">The sequence shown here is derived from an EMBL/GenBank/DDBJ whole genome shotgun (WGS) entry which is preliminary data.</text>
</comment>
<keyword evidence="2" id="KW-1185">Reference proteome</keyword>
<proteinExistence type="predicted"/>
<dbReference type="Proteomes" id="UP000471640">
    <property type="component" value="Unassembled WGS sequence"/>
</dbReference>
<dbReference type="EMBL" id="JAAIJR010000029">
    <property type="protein sequence ID" value="NEX20498.1"/>
    <property type="molecule type" value="Genomic_DNA"/>
</dbReference>
<evidence type="ECO:0000313" key="1">
    <source>
        <dbReference type="EMBL" id="NEX20498.1"/>
    </source>
</evidence>
<name>A0A6P1DR37_9GAMM</name>
<organism evidence="1 2">
    <name type="scientific">Thiorhodococcus mannitoliphagus</name>
    <dbReference type="NCBI Taxonomy" id="329406"/>
    <lineage>
        <taxon>Bacteria</taxon>
        <taxon>Pseudomonadati</taxon>
        <taxon>Pseudomonadota</taxon>
        <taxon>Gammaproteobacteria</taxon>
        <taxon>Chromatiales</taxon>
        <taxon>Chromatiaceae</taxon>
        <taxon>Thiorhodococcus</taxon>
    </lineage>
</organism>